<accession>A0AAE0W7F4</accession>
<evidence type="ECO:0000259" key="1">
    <source>
        <dbReference type="PROSITE" id="PS50206"/>
    </source>
</evidence>
<dbReference type="EMBL" id="JAEAOA010000186">
    <property type="protein sequence ID" value="KAK3604261.1"/>
    <property type="molecule type" value="Genomic_DNA"/>
</dbReference>
<dbReference type="InterPro" id="IPR050229">
    <property type="entry name" value="GlpE_sulfurtransferase"/>
</dbReference>
<reference evidence="2" key="3">
    <citation type="submission" date="2023-05" db="EMBL/GenBank/DDBJ databases">
        <authorList>
            <person name="Smith C.H."/>
        </authorList>
    </citation>
    <scope>NUCLEOTIDE SEQUENCE</scope>
    <source>
        <strain evidence="2">CHS0354</strain>
        <tissue evidence="2">Mantle</tissue>
    </source>
</reference>
<comment type="caution">
    <text evidence="2">The sequence shown here is derived from an EMBL/GenBank/DDBJ whole genome shotgun (WGS) entry which is preliminary data.</text>
</comment>
<organism evidence="2 3">
    <name type="scientific">Potamilus streckersoni</name>
    <dbReference type="NCBI Taxonomy" id="2493646"/>
    <lineage>
        <taxon>Eukaryota</taxon>
        <taxon>Metazoa</taxon>
        <taxon>Spiralia</taxon>
        <taxon>Lophotrochozoa</taxon>
        <taxon>Mollusca</taxon>
        <taxon>Bivalvia</taxon>
        <taxon>Autobranchia</taxon>
        <taxon>Heteroconchia</taxon>
        <taxon>Palaeoheterodonta</taxon>
        <taxon>Unionida</taxon>
        <taxon>Unionoidea</taxon>
        <taxon>Unionidae</taxon>
        <taxon>Ambleminae</taxon>
        <taxon>Lampsilini</taxon>
        <taxon>Potamilus</taxon>
    </lineage>
</organism>
<keyword evidence="3" id="KW-1185">Reference proteome</keyword>
<dbReference type="SUPFAM" id="SSF52821">
    <property type="entry name" value="Rhodanese/Cell cycle control phosphatase"/>
    <property type="match status" value="2"/>
</dbReference>
<dbReference type="Pfam" id="PF00581">
    <property type="entry name" value="Rhodanese"/>
    <property type="match status" value="2"/>
</dbReference>
<dbReference type="SMART" id="SM00450">
    <property type="entry name" value="RHOD"/>
    <property type="match status" value="2"/>
</dbReference>
<gene>
    <name evidence="2" type="ORF">CHS0354_002069</name>
</gene>
<name>A0AAE0W7F4_9BIVA</name>
<evidence type="ECO:0000313" key="2">
    <source>
        <dbReference type="EMBL" id="KAK3604261.1"/>
    </source>
</evidence>
<sequence length="250" mass="27538">MTREEFIREVTDGLTTPPAYFPLNVKMNKEGYKAIEDVLSGGMTPLTSAAGALVLDVRTQEEYAEAHIPRSLFIGLDGKFAPWVGELVADVTHPIVLVAPPGKEEEAVTRLSRVGFDRTLGYLKGGIEAWKKAGKETDNLTCIKPQDFAERYAQIKDRIFDVRRPGEYQSEHIVNAKSIPLAELHSRLSELPDGKDFYLYCGTAYRSTIASSVLKMRGIHNFVNVSGGFKAVKETPVPVTAYVCPSTLSA</sequence>
<reference evidence="2" key="1">
    <citation type="journal article" date="2021" name="Genome Biol. Evol.">
        <title>A High-Quality Reference Genome for a Parasitic Bivalve with Doubly Uniparental Inheritance (Bivalvia: Unionida).</title>
        <authorList>
            <person name="Smith C.H."/>
        </authorList>
    </citation>
    <scope>NUCLEOTIDE SEQUENCE</scope>
    <source>
        <strain evidence="2">CHS0354</strain>
    </source>
</reference>
<dbReference type="PROSITE" id="PS50206">
    <property type="entry name" value="RHODANESE_3"/>
    <property type="match status" value="2"/>
</dbReference>
<dbReference type="Gene3D" id="3.40.250.10">
    <property type="entry name" value="Rhodanese-like domain"/>
    <property type="match status" value="2"/>
</dbReference>
<dbReference type="AlphaFoldDB" id="A0AAE0W7F4"/>
<dbReference type="InterPro" id="IPR036873">
    <property type="entry name" value="Rhodanese-like_dom_sf"/>
</dbReference>
<reference evidence="2" key="2">
    <citation type="journal article" date="2021" name="Genome Biol. Evol.">
        <title>Developing a high-quality reference genome for a parasitic bivalve with doubly uniparental inheritance (Bivalvia: Unionida).</title>
        <authorList>
            <person name="Smith C.H."/>
        </authorList>
    </citation>
    <scope>NUCLEOTIDE SEQUENCE</scope>
    <source>
        <strain evidence="2">CHS0354</strain>
        <tissue evidence="2">Mantle</tissue>
    </source>
</reference>
<feature type="domain" description="Rhodanese" evidence="1">
    <location>
        <begin position="158"/>
        <end position="241"/>
    </location>
</feature>
<dbReference type="PANTHER" id="PTHR43031:SF16">
    <property type="entry name" value="OXIDOREDUCTASE"/>
    <property type="match status" value="1"/>
</dbReference>
<feature type="domain" description="Rhodanese" evidence="1">
    <location>
        <begin position="48"/>
        <end position="139"/>
    </location>
</feature>
<dbReference type="CDD" id="cd00158">
    <property type="entry name" value="RHOD"/>
    <property type="match status" value="2"/>
</dbReference>
<protein>
    <recommendedName>
        <fullName evidence="1">Rhodanese domain-containing protein</fullName>
    </recommendedName>
</protein>
<dbReference type="InterPro" id="IPR001763">
    <property type="entry name" value="Rhodanese-like_dom"/>
</dbReference>
<dbReference type="PANTHER" id="PTHR43031">
    <property type="entry name" value="FAD-DEPENDENT OXIDOREDUCTASE"/>
    <property type="match status" value="1"/>
</dbReference>
<proteinExistence type="predicted"/>
<dbReference type="Proteomes" id="UP001195483">
    <property type="component" value="Unassembled WGS sequence"/>
</dbReference>
<evidence type="ECO:0000313" key="3">
    <source>
        <dbReference type="Proteomes" id="UP001195483"/>
    </source>
</evidence>